<dbReference type="OrthoDB" id="1073140at2"/>
<dbReference type="InterPro" id="IPR000182">
    <property type="entry name" value="GNAT_dom"/>
</dbReference>
<evidence type="ECO:0000259" key="1">
    <source>
        <dbReference type="PROSITE" id="PS51186"/>
    </source>
</evidence>
<keyword evidence="3" id="KW-1185">Reference proteome</keyword>
<gene>
    <name evidence="2" type="ORF">SAMN05216290_2845</name>
</gene>
<evidence type="ECO:0000313" key="3">
    <source>
        <dbReference type="Proteomes" id="UP000199437"/>
    </source>
</evidence>
<dbReference type="Pfam" id="PF13508">
    <property type="entry name" value="Acetyltransf_7"/>
    <property type="match status" value="1"/>
</dbReference>
<feature type="domain" description="N-acetyltransferase" evidence="1">
    <location>
        <begin position="4"/>
        <end position="153"/>
    </location>
</feature>
<dbReference type="GO" id="GO:0016747">
    <property type="term" value="F:acyltransferase activity, transferring groups other than amino-acyl groups"/>
    <property type="evidence" value="ECO:0007669"/>
    <property type="project" value="InterPro"/>
</dbReference>
<reference evidence="3" key="1">
    <citation type="submission" date="2016-10" db="EMBL/GenBank/DDBJ databases">
        <authorList>
            <person name="Varghese N."/>
            <person name="Submissions S."/>
        </authorList>
    </citation>
    <scope>NUCLEOTIDE SEQUENCE [LARGE SCALE GENOMIC DNA]</scope>
    <source>
        <strain evidence="3">CGMCC 1.12402</strain>
    </source>
</reference>
<dbReference type="InterPro" id="IPR016181">
    <property type="entry name" value="Acyl_CoA_acyltransferase"/>
</dbReference>
<dbReference type="AlphaFoldDB" id="A0A1I0QXL4"/>
<organism evidence="2 3">
    <name type="scientific">Roseivirga pacifica</name>
    <dbReference type="NCBI Taxonomy" id="1267423"/>
    <lineage>
        <taxon>Bacteria</taxon>
        <taxon>Pseudomonadati</taxon>
        <taxon>Bacteroidota</taxon>
        <taxon>Cytophagia</taxon>
        <taxon>Cytophagales</taxon>
        <taxon>Roseivirgaceae</taxon>
        <taxon>Roseivirga</taxon>
    </lineage>
</organism>
<protein>
    <submittedName>
        <fullName evidence="2">Acetyltransferase (GNAT) domain-containing protein</fullName>
    </submittedName>
</protein>
<dbReference type="GeneID" id="99987530"/>
<keyword evidence="2" id="KW-0808">Transferase</keyword>
<accession>A0A1I0QXL4</accession>
<dbReference type="Gene3D" id="3.40.630.30">
    <property type="match status" value="1"/>
</dbReference>
<name>A0A1I0QXL4_9BACT</name>
<dbReference type="SUPFAM" id="SSF55729">
    <property type="entry name" value="Acyl-CoA N-acyltransferases (Nat)"/>
    <property type="match status" value="1"/>
</dbReference>
<evidence type="ECO:0000313" key="2">
    <source>
        <dbReference type="EMBL" id="SEW32294.1"/>
    </source>
</evidence>
<dbReference type="PROSITE" id="PS51186">
    <property type="entry name" value="GNAT"/>
    <property type="match status" value="1"/>
</dbReference>
<dbReference type="EMBL" id="FOIR01000002">
    <property type="protein sequence ID" value="SEW32294.1"/>
    <property type="molecule type" value="Genomic_DNA"/>
</dbReference>
<proteinExistence type="predicted"/>
<dbReference type="STRING" id="1267423.SAMN05216290_2845"/>
<sequence>MDVKKLMGLTTEQTEQVHQLWNAEFPSGLAHRDISAFQAFLAPLGNKTHYLLLDKTVILGWALTFDRDSERWFSILVNNKQHKKGLGKHLIETIKADNRSLNGWAVDHGNDIKSDGSPYSSPIGFYQKLGFDILSDVRLEKPGLSCVKIRWNSHHSLFGIQTHIIE</sequence>
<dbReference type="RefSeq" id="WP_090259230.1">
    <property type="nucleotide sequence ID" value="NZ_FOIR01000002.1"/>
</dbReference>
<dbReference type="Proteomes" id="UP000199437">
    <property type="component" value="Unassembled WGS sequence"/>
</dbReference>